<dbReference type="Pfam" id="PF20329">
    <property type="entry name" value="DUF6624"/>
    <property type="match status" value="1"/>
</dbReference>
<dbReference type="Proteomes" id="UP001139521">
    <property type="component" value="Unassembled WGS sequence"/>
</dbReference>
<gene>
    <name evidence="2" type="ORF">L1967_13895</name>
</gene>
<evidence type="ECO:0000313" key="2">
    <source>
        <dbReference type="EMBL" id="MCL6219384.1"/>
    </source>
</evidence>
<feature type="signal peptide" evidence="1">
    <location>
        <begin position="1"/>
        <end position="21"/>
    </location>
</feature>
<evidence type="ECO:0000313" key="3">
    <source>
        <dbReference type="Proteomes" id="UP001139521"/>
    </source>
</evidence>
<keyword evidence="3" id="KW-1185">Reference proteome</keyword>
<accession>A0A9X1ZSY3</accession>
<feature type="chain" id="PRO_5040808303" evidence="1">
    <location>
        <begin position="22"/>
        <end position="214"/>
    </location>
</feature>
<dbReference type="InterPro" id="IPR046732">
    <property type="entry name" value="DUF6624"/>
</dbReference>
<evidence type="ECO:0000256" key="1">
    <source>
        <dbReference type="SAM" id="SignalP"/>
    </source>
</evidence>
<organism evidence="2 3">
    <name type="scientific">Zunongwangia pacifica</name>
    <dbReference type="NCBI Taxonomy" id="2911062"/>
    <lineage>
        <taxon>Bacteria</taxon>
        <taxon>Pseudomonadati</taxon>
        <taxon>Bacteroidota</taxon>
        <taxon>Flavobacteriia</taxon>
        <taxon>Flavobacteriales</taxon>
        <taxon>Flavobacteriaceae</taxon>
        <taxon>Zunongwangia</taxon>
    </lineage>
</organism>
<comment type="caution">
    <text evidence="2">The sequence shown here is derived from an EMBL/GenBank/DDBJ whole genome shotgun (WGS) entry which is preliminary data.</text>
</comment>
<sequence>MKRLSSVILVSLLFICQSVFAQNEQISAQLDSIWKTDQGIRMELIKLQQQGKTNTSKFQELISEMKTQDSINQKKVFEILESGWPENLNLQQNQTLFLVIQHADLETQKKYLPIIESAVKNGKTLASNLALLKDRIALREGGEQIYGSQVWLDTNTGKKYVQPIENPEKVDSLRAEVGLPDMQTYLQQGFQMDWSLEQYYKDLPELKALLAKKN</sequence>
<reference evidence="2" key="1">
    <citation type="submission" date="2022-01" db="EMBL/GenBank/DDBJ databases">
        <title>Genome sequencing of Zunongwangia sp. M21534 genome.</title>
        <authorList>
            <person name="Chen Y."/>
            <person name="Dong C."/>
            <person name="Shao Z."/>
        </authorList>
    </citation>
    <scope>NUCLEOTIDE SEQUENCE</scope>
    <source>
        <strain evidence="2">MCCC M21534</strain>
    </source>
</reference>
<proteinExistence type="predicted"/>
<name>A0A9X1ZSY3_9FLAO</name>
<dbReference type="AlphaFoldDB" id="A0A9X1ZSY3"/>
<dbReference type="RefSeq" id="WP_249602105.1">
    <property type="nucleotide sequence ID" value="NZ_JAKHSK010000020.1"/>
</dbReference>
<keyword evidence="1" id="KW-0732">Signal</keyword>
<dbReference type="EMBL" id="JAKHSK010000020">
    <property type="protein sequence ID" value="MCL6219384.1"/>
    <property type="molecule type" value="Genomic_DNA"/>
</dbReference>
<protein>
    <submittedName>
        <fullName evidence="2">Uncharacterized protein</fullName>
    </submittedName>
</protein>